<evidence type="ECO:0000259" key="2">
    <source>
        <dbReference type="Pfam" id="PF02481"/>
    </source>
</evidence>
<dbReference type="InterPro" id="IPR003488">
    <property type="entry name" value="DprA"/>
</dbReference>
<dbReference type="NCBIfam" id="TIGR00732">
    <property type="entry name" value="dprA"/>
    <property type="match status" value="1"/>
</dbReference>
<protein>
    <submittedName>
        <fullName evidence="3">DNA processing protein</fullName>
    </submittedName>
</protein>
<evidence type="ECO:0000256" key="1">
    <source>
        <dbReference type="ARBA" id="ARBA00006525"/>
    </source>
</evidence>
<comment type="similarity">
    <text evidence="1">Belongs to the DprA/Smf family.</text>
</comment>
<feature type="domain" description="Smf/DprA SLOG" evidence="2">
    <location>
        <begin position="88"/>
        <end position="296"/>
    </location>
</feature>
<dbReference type="AlphaFoldDB" id="A0A1V1P9Y3"/>
<dbReference type="Gene3D" id="3.40.50.450">
    <property type="match status" value="1"/>
</dbReference>
<reference evidence="4" key="1">
    <citation type="submission" date="2012-11" db="EMBL/GenBank/DDBJ databases">
        <authorList>
            <person name="Lucero-Rivera Y.E."/>
            <person name="Tovar-Ramirez D."/>
        </authorList>
    </citation>
    <scope>NUCLEOTIDE SEQUENCE [LARGE SCALE GENOMIC DNA]</scope>
    <source>
        <strain evidence="4">Araruama</strain>
    </source>
</reference>
<name>A0A1V1P9Y3_9BACT</name>
<dbReference type="PANTHER" id="PTHR43022:SF1">
    <property type="entry name" value="PROTEIN SMF"/>
    <property type="match status" value="1"/>
</dbReference>
<dbReference type="Proteomes" id="UP000189670">
    <property type="component" value="Unassembled WGS sequence"/>
</dbReference>
<dbReference type="SUPFAM" id="SSF47781">
    <property type="entry name" value="RuvA domain 2-like"/>
    <property type="match status" value="1"/>
</dbReference>
<sequence>MFIQIEQDITMDHILPWLILKNVSGVGNHLFKRLIDRFQSPETILKQSAKELESTGIPKRVAQAICTTRPTEEMKNEIHRAKQFNINIVCMHDENYPPLLRQIHDPPPILYVYGQLINTDSCVAVVGSRNSTTYGESFTRSLSRELAENQLTIVSGMARGIDTAAHKGALDANGRTIAVMGCGLETVYPAENKKLFHRIAKNNGAIISEFPMRAMPEAYHFPQRNRIISGMSMGTIVVEAGSKSGSLITARLALEQDRQVFAVPGQVNSQMTDGTHRLIKQGAKLIENAQDVLEDLGPFLNYHLHHPTKKYMKKNCRP</sequence>
<dbReference type="SUPFAM" id="SSF102405">
    <property type="entry name" value="MCP/YpsA-like"/>
    <property type="match status" value="1"/>
</dbReference>
<dbReference type="GO" id="GO:0009294">
    <property type="term" value="P:DNA-mediated transformation"/>
    <property type="evidence" value="ECO:0007669"/>
    <property type="project" value="InterPro"/>
</dbReference>
<dbReference type="Pfam" id="PF02481">
    <property type="entry name" value="DNA_processg_A"/>
    <property type="match status" value="1"/>
</dbReference>
<gene>
    <name evidence="3" type="ORF">OMM_02445</name>
</gene>
<comment type="caution">
    <text evidence="3">The sequence shown here is derived from an EMBL/GenBank/DDBJ whole genome shotgun (WGS) entry which is preliminary data.</text>
</comment>
<organism evidence="3 4">
    <name type="scientific">Candidatus Magnetoglobus multicellularis str. Araruama</name>
    <dbReference type="NCBI Taxonomy" id="890399"/>
    <lineage>
        <taxon>Bacteria</taxon>
        <taxon>Pseudomonadati</taxon>
        <taxon>Thermodesulfobacteriota</taxon>
        <taxon>Desulfobacteria</taxon>
        <taxon>Desulfobacterales</taxon>
        <taxon>Desulfobacteraceae</taxon>
        <taxon>Candidatus Magnetoglobus</taxon>
    </lineage>
</organism>
<evidence type="ECO:0000313" key="4">
    <source>
        <dbReference type="Proteomes" id="UP000189670"/>
    </source>
</evidence>
<dbReference type="InterPro" id="IPR057666">
    <property type="entry name" value="DrpA_SLOG"/>
</dbReference>
<dbReference type="PANTHER" id="PTHR43022">
    <property type="entry name" value="PROTEIN SMF"/>
    <property type="match status" value="1"/>
</dbReference>
<proteinExistence type="inferred from homology"/>
<dbReference type="EMBL" id="ATBP01000261">
    <property type="protein sequence ID" value="ETR71495.1"/>
    <property type="molecule type" value="Genomic_DNA"/>
</dbReference>
<accession>A0A1V1P9Y3</accession>
<dbReference type="InterPro" id="IPR010994">
    <property type="entry name" value="RuvA_2-like"/>
</dbReference>
<evidence type="ECO:0000313" key="3">
    <source>
        <dbReference type="EMBL" id="ETR71495.1"/>
    </source>
</evidence>